<name>A0A6G1EHR1_9ORYZ</name>
<sequence>MALQGLASLSLLANQTLYMWKDYLRTVRGESSCCSGDCKTTHALCHGSATPGPRWRWMDASDCRRRILEACHRLPKLLRPFAPPAERDR</sequence>
<evidence type="ECO:0000313" key="1">
    <source>
        <dbReference type="EMBL" id="KAF0924360.1"/>
    </source>
</evidence>
<protein>
    <submittedName>
        <fullName evidence="1">Uncharacterized protein</fullName>
    </submittedName>
</protein>
<keyword evidence="2" id="KW-1185">Reference proteome</keyword>
<dbReference type="Proteomes" id="UP000479710">
    <property type="component" value="Unassembled WGS sequence"/>
</dbReference>
<proteinExistence type="predicted"/>
<reference evidence="1 2" key="1">
    <citation type="submission" date="2019-11" db="EMBL/GenBank/DDBJ databases">
        <title>Whole genome sequence of Oryza granulata.</title>
        <authorList>
            <person name="Li W."/>
        </authorList>
    </citation>
    <scope>NUCLEOTIDE SEQUENCE [LARGE SCALE GENOMIC DNA]</scope>
    <source>
        <strain evidence="2">cv. Menghai</strain>
        <tissue evidence="1">Leaf</tissue>
    </source>
</reference>
<dbReference type="AlphaFoldDB" id="A0A6G1EHR1"/>
<gene>
    <name evidence="1" type="ORF">E2562_010038</name>
</gene>
<organism evidence="1 2">
    <name type="scientific">Oryza meyeriana var. granulata</name>
    <dbReference type="NCBI Taxonomy" id="110450"/>
    <lineage>
        <taxon>Eukaryota</taxon>
        <taxon>Viridiplantae</taxon>
        <taxon>Streptophyta</taxon>
        <taxon>Embryophyta</taxon>
        <taxon>Tracheophyta</taxon>
        <taxon>Spermatophyta</taxon>
        <taxon>Magnoliopsida</taxon>
        <taxon>Liliopsida</taxon>
        <taxon>Poales</taxon>
        <taxon>Poaceae</taxon>
        <taxon>BOP clade</taxon>
        <taxon>Oryzoideae</taxon>
        <taxon>Oryzeae</taxon>
        <taxon>Oryzinae</taxon>
        <taxon>Oryza</taxon>
        <taxon>Oryza meyeriana</taxon>
    </lineage>
</organism>
<accession>A0A6G1EHR1</accession>
<dbReference type="EMBL" id="SPHZ02000003">
    <property type="protein sequence ID" value="KAF0924360.1"/>
    <property type="molecule type" value="Genomic_DNA"/>
</dbReference>
<comment type="caution">
    <text evidence="1">The sequence shown here is derived from an EMBL/GenBank/DDBJ whole genome shotgun (WGS) entry which is preliminary data.</text>
</comment>
<evidence type="ECO:0000313" key="2">
    <source>
        <dbReference type="Proteomes" id="UP000479710"/>
    </source>
</evidence>